<dbReference type="RefSeq" id="WP_129462213.1">
    <property type="nucleotide sequence ID" value="NZ_SBKN01000008.1"/>
</dbReference>
<evidence type="ECO:0000313" key="1">
    <source>
        <dbReference type="EMBL" id="RXR21463.1"/>
    </source>
</evidence>
<protein>
    <recommendedName>
        <fullName evidence="3">Replication protein</fullName>
    </recommendedName>
</protein>
<keyword evidence="2" id="KW-1185">Reference proteome</keyword>
<dbReference type="AlphaFoldDB" id="A0A4V1N2E7"/>
<name>A0A4V1N2E7_9FLAO</name>
<gene>
    <name evidence="1" type="ORF">EQG61_12120</name>
</gene>
<evidence type="ECO:0000313" key="2">
    <source>
        <dbReference type="Proteomes" id="UP000289857"/>
    </source>
</evidence>
<sequence length="224" mass="27114">MKYENITTFKLTTKASKSKIYRFYKKNKELWQQTQLKYGKRLFPVDHARFFDSEIMFDENKMLRYENHAMRNLIVNLVDKDSLQFRFWQLDWSFFITVAYQLERNPKSCYRQMFALYEHLEQQYGDSTDLRLYFTSEPFTNRKGYHNHLVLYVSKSKLHPTVLQDIKDFFSYNRVEVAPYDKYKAGVFYMSKEGTINEDWDIVGNNLKKDGLQFDKNDNNAYSL</sequence>
<dbReference type="OrthoDB" id="1338396at2"/>
<proteinExistence type="predicted"/>
<reference evidence="2" key="1">
    <citation type="submission" date="2019-01" db="EMBL/GenBank/DDBJ databases">
        <title>Cytophagaceae bacterium strain CAR-16.</title>
        <authorList>
            <person name="Chen W.-M."/>
        </authorList>
    </citation>
    <scope>NUCLEOTIDE SEQUENCE [LARGE SCALE GENOMIC DNA]</scope>
    <source>
        <strain evidence="2">WWJ-16</strain>
    </source>
</reference>
<organism evidence="1 2">
    <name type="scientific">Flavobacterium stagni</name>
    <dbReference type="NCBI Taxonomy" id="2506421"/>
    <lineage>
        <taxon>Bacteria</taxon>
        <taxon>Pseudomonadati</taxon>
        <taxon>Bacteroidota</taxon>
        <taxon>Flavobacteriia</taxon>
        <taxon>Flavobacteriales</taxon>
        <taxon>Flavobacteriaceae</taxon>
        <taxon>Flavobacterium</taxon>
    </lineage>
</organism>
<evidence type="ECO:0008006" key="3">
    <source>
        <dbReference type="Google" id="ProtNLM"/>
    </source>
</evidence>
<dbReference type="Proteomes" id="UP000289857">
    <property type="component" value="Unassembled WGS sequence"/>
</dbReference>
<dbReference type="EMBL" id="SBKN01000008">
    <property type="protein sequence ID" value="RXR21463.1"/>
    <property type="molecule type" value="Genomic_DNA"/>
</dbReference>
<accession>A0A4V1N2E7</accession>
<comment type="caution">
    <text evidence="1">The sequence shown here is derived from an EMBL/GenBank/DDBJ whole genome shotgun (WGS) entry which is preliminary data.</text>
</comment>